<dbReference type="OrthoDB" id="9808081at2"/>
<sequence length="228" mass="26370">MRHIVIGDIHGRDNWQRINIKSCDKIIFIGDYVDSPTLSDYAILENFKKIINLKKRHMDKVILLLGNHDAHYLHYPHHQCSGFRKSMQRDLTAILRRNADLFQIAYQKDNYLFTHAGVTNNWYNEIQRLPKIKEFGETAANIAGQLNQIEHSAFRTHLYDAGISRGGYGCGGPLWADLKESFSDCLHGCHQIVGHTKVEEIRTISYTDRSITYTDVLTAREQFHELDI</sequence>
<dbReference type="GO" id="GO:0016787">
    <property type="term" value="F:hydrolase activity"/>
    <property type="evidence" value="ECO:0007669"/>
    <property type="project" value="InterPro"/>
</dbReference>
<reference evidence="2 3" key="1">
    <citation type="submission" date="2019-07" db="EMBL/GenBank/DDBJ databases">
        <authorList>
            <person name="Huq M.A."/>
        </authorList>
    </citation>
    <scope>NUCLEOTIDE SEQUENCE [LARGE SCALE GENOMIC DNA]</scope>
    <source>
        <strain evidence="2 3">MAH-19</strain>
    </source>
</reference>
<dbReference type="AlphaFoldDB" id="A0A556MM14"/>
<dbReference type="Gene3D" id="3.60.21.10">
    <property type="match status" value="1"/>
</dbReference>
<evidence type="ECO:0000313" key="2">
    <source>
        <dbReference type="EMBL" id="TSJ40961.1"/>
    </source>
</evidence>
<gene>
    <name evidence="2" type="ORF">FO440_14590</name>
</gene>
<feature type="domain" description="Calcineurin-like phosphoesterase" evidence="1">
    <location>
        <begin position="1"/>
        <end position="131"/>
    </location>
</feature>
<dbReference type="InterPro" id="IPR029052">
    <property type="entry name" value="Metallo-depent_PP-like"/>
</dbReference>
<evidence type="ECO:0000313" key="3">
    <source>
        <dbReference type="Proteomes" id="UP000318733"/>
    </source>
</evidence>
<proteinExistence type="predicted"/>
<organism evidence="2 3">
    <name type="scientific">Mucilaginibacter corticis</name>
    <dbReference type="NCBI Taxonomy" id="2597670"/>
    <lineage>
        <taxon>Bacteria</taxon>
        <taxon>Pseudomonadati</taxon>
        <taxon>Bacteroidota</taxon>
        <taxon>Sphingobacteriia</taxon>
        <taxon>Sphingobacteriales</taxon>
        <taxon>Sphingobacteriaceae</taxon>
        <taxon>Mucilaginibacter</taxon>
    </lineage>
</organism>
<accession>A0A556MM14</accession>
<keyword evidence="3" id="KW-1185">Reference proteome</keyword>
<dbReference type="EMBL" id="VLPK01000002">
    <property type="protein sequence ID" value="TSJ40961.1"/>
    <property type="molecule type" value="Genomic_DNA"/>
</dbReference>
<evidence type="ECO:0000259" key="1">
    <source>
        <dbReference type="Pfam" id="PF00149"/>
    </source>
</evidence>
<dbReference type="Proteomes" id="UP000318733">
    <property type="component" value="Unassembled WGS sequence"/>
</dbReference>
<dbReference type="SUPFAM" id="SSF56300">
    <property type="entry name" value="Metallo-dependent phosphatases"/>
    <property type="match status" value="1"/>
</dbReference>
<comment type="caution">
    <text evidence="2">The sequence shown here is derived from an EMBL/GenBank/DDBJ whole genome shotgun (WGS) entry which is preliminary data.</text>
</comment>
<protein>
    <submittedName>
        <fullName evidence="2">Metallophosphoesterase</fullName>
    </submittedName>
</protein>
<name>A0A556MM14_9SPHI</name>
<dbReference type="RefSeq" id="WP_144248999.1">
    <property type="nucleotide sequence ID" value="NZ_VLPK01000002.1"/>
</dbReference>
<dbReference type="InterPro" id="IPR004843">
    <property type="entry name" value="Calcineurin-like_PHP"/>
</dbReference>
<dbReference type="Pfam" id="PF00149">
    <property type="entry name" value="Metallophos"/>
    <property type="match status" value="1"/>
</dbReference>